<dbReference type="AlphaFoldDB" id="A0A7S2ZL31"/>
<organism evidence="5">
    <name type="scientific">Rhodosorus marinus</name>
    <dbReference type="NCBI Taxonomy" id="101924"/>
    <lineage>
        <taxon>Eukaryota</taxon>
        <taxon>Rhodophyta</taxon>
        <taxon>Stylonematophyceae</taxon>
        <taxon>Stylonematales</taxon>
        <taxon>Stylonemataceae</taxon>
        <taxon>Rhodosorus</taxon>
    </lineage>
</organism>
<dbReference type="InterPro" id="IPR026848">
    <property type="entry name" value="Fancl"/>
</dbReference>
<name>A0A7S2ZL31_9RHOD</name>
<dbReference type="CDD" id="cd23831">
    <property type="entry name" value="DRWD-N_FANCL"/>
    <property type="match status" value="1"/>
</dbReference>
<dbReference type="Pfam" id="PF18891">
    <property type="entry name" value="FANCL_d3"/>
    <property type="match status" value="1"/>
</dbReference>
<dbReference type="Pfam" id="PF09765">
    <property type="entry name" value="FANCL_d1"/>
    <property type="match status" value="1"/>
</dbReference>
<evidence type="ECO:0000313" key="5">
    <source>
        <dbReference type="EMBL" id="CAE0043576.1"/>
    </source>
</evidence>
<evidence type="ECO:0008006" key="7">
    <source>
        <dbReference type="Google" id="ProtNLM"/>
    </source>
</evidence>
<dbReference type="InterPro" id="IPR043003">
    <property type="entry name" value="FANCL_d3_sf"/>
</dbReference>
<feature type="domain" description="FANCL UBC-like" evidence="4">
    <location>
        <begin position="241"/>
        <end position="336"/>
    </location>
</feature>
<dbReference type="CDD" id="cd16490">
    <property type="entry name" value="RING-CH-C4HC3_FANCL"/>
    <property type="match status" value="1"/>
</dbReference>
<dbReference type="PANTHER" id="PTHR13206:SF0">
    <property type="entry name" value="E3 UBIQUITIN-PROTEIN LIGASE FANCL"/>
    <property type="match status" value="1"/>
</dbReference>
<dbReference type="Gene3D" id="3.10.110.10">
    <property type="entry name" value="Ubiquitin Conjugating Enzyme"/>
    <property type="match status" value="1"/>
</dbReference>
<dbReference type="CDD" id="cd23832">
    <property type="entry name" value="DRWD-C_FANCL"/>
    <property type="match status" value="1"/>
</dbReference>
<dbReference type="EMBL" id="HBHW01014957">
    <property type="protein sequence ID" value="CAE0043577.1"/>
    <property type="molecule type" value="Transcribed_RNA"/>
</dbReference>
<gene>
    <name evidence="5" type="ORF">RMAR00112_LOCUS11549</name>
    <name evidence="6" type="ORF">RMAR00112_LOCUS11550</name>
</gene>
<protein>
    <recommendedName>
        <fullName evidence="7">RING-type domain-containing protein</fullName>
    </recommendedName>
</protein>
<evidence type="ECO:0000259" key="1">
    <source>
        <dbReference type="Pfam" id="PF09765"/>
    </source>
</evidence>
<dbReference type="EMBL" id="HBHW01014956">
    <property type="protein sequence ID" value="CAE0043576.1"/>
    <property type="molecule type" value="Transcribed_RNA"/>
</dbReference>
<evidence type="ECO:0000259" key="3">
    <source>
        <dbReference type="Pfam" id="PF18890"/>
    </source>
</evidence>
<dbReference type="PANTHER" id="PTHR13206">
    <property type="entry name" value="UBIQUITIN LIGASE PROTEIN PHF9 FANCONI ANEMIA GROUP L PROTEIN"/>
    <property type="match status" value="1"/>
</dbReference>
<evidence type="ECO:0000259" key="2">
    <source>
        <dbReference type="Pfam" id="PF11793"/>
    </source>
</evidence>
<dbReference type="InterPro" id="IPR016135">
    <property type="entry name" value="UBQ-conjugating_enzyme/RWD"/>
</dbReference>
<feature type="domain" description="FANCL C-terminal" evidence="2">
    <location>
        <begin position="346"/>
        <end position="411"/>
    </location>
</feature>
<accession>A0A7S2ZL31</accession>
<dbReference type="GO" id="GO:0006513">
    <property type="term" value="P:protein monoubiquitination"/>
    <property type="evidence" value="ECO:0007669"/>
    <property type="project" value="TreeGrafter"/>
</dbReference>
<dbReference type="InterPro" id="IPR019162">
    <property type="entry name" value="FancL_WD-rpt_cont_dom"/>
</dbReference>
<dbReference type="GO" id="GO:0036297">
    <property type="term" value="P:interstrand cross-link repair"/>
    <property type="evidence" value="ECO:0007669"/>
    <property type="project" value="InterPro"/>
</dbReference>
<feature type="domain" description="FANCL UBC-like" evidence="3">
    <location>
        <begin position="149"/>
        <end position="237"/>
    </location>
</feature>
<dbReference type="Gene3D" id="3.10.110.20">
    <property type="entry name" value="RWD domain-like"/>
    <property type="match status" value="1"/>
</dbReference>
<feature type="domain" description="Fanconi anemia complex subunit FancL WD-repeat containing" evidence="1">
    <location>
        <begin position="11"/>
        <end position="70"/>
    </location>
</feature>
<evidence type="ECO:0000259" key="4">
    <source>
        <dbReference type="Pfam" id="PF18891"/>
    </source>
</evidence>
<dbReference type="InterPro" id="IPR043898">
    <property type="entry name" value="FANCL_d2"/>
</dbReference>
<dbReference type="GO" id="GO:0061630">
    <property type="term" value="F:ubiquitin protein ligase activity"/>
    <property type="evidence" value="ECO:0007669"/>
    <property type="project" value="TreeGrafter"/>
</dbReference>
<dbReference type="SMART" id="SM01197">
    <property type="entry name" value="FANCL_C"/>
    <property type="match status" value="1"/>
</dbReference>
<dbReference type="InterPro" id="IPR044037">
    <property type="entry name" value="FANCL_d3"/>
</dbReference>
<dbReference type="Pfam" id="PF11793">
    <property type="entry name" value="FANCL_C"/>
    <property type="match status" value="1"/>
</dbReference>
<dbReference type="InterPro" id="IPR026850">
    <property type="entry name" value="FANCL_C"/>
</dbReference>
<sequence length="414" mass="46812">MEGWRTGPQAQKMLNDFPLLFWESEEFCALSGMFQVGRKEFEIRLLCPEGPLNLRGASVLVDSDFEQFLKVRSCEKPSLHCQEMLLNSESSMFSDDKSDKSIVSKLLNRPGEDVYGFLVEFRELCQTSGKNQPTDPHGRLSTSKLPTASFYRNLLAELESIGWANVESVDESITKVKLSLVDGAKRKHEIDIFLSAEHPYEILKTITQLPTALQNPARSGDKPIASTLRKFNELVEKHQKLFDVLDDFDARTWVVEPEHPTRSETFRKVVIGKFSSLLVDLDAAYPTGVPEFRFFGSETAIGPLRTRLDECLHKWDSALMPVDNLEAILGITFDKPKSGTQAAQFSLECGICYAFRLQDHGIPDIACDYEPCSRPFHRSCLFEWLRSVPDSRQSFDALFGQCPYCSKSISVRGL</sequence>
<dbReference type="Gene3D" id="3.30.40.10">
    <property type="entry name" value="Zinc/RING finger domain, C3HC4 (zinc finger)"/>
    <property type="match status" value="1"/>
</dbReference>
<dbReference type="GO" id="GO:0043240">
    <property type="term" value="C:Fanconi anaemia nuclear complex"/>
    <property type="evidence" value="ECO:0007669"/>
    <property type="project" value="InterPro"/>
</dbReference>
<dbReference type="SUPFAM" id="SSF57850">
    <property type="entry name" value="RING/U-box"/>
    <property type="match status" value="1"/>
</dbReference>
<evidence type="ECO:0000313" key="6">
    <source>
        <dbReference type="EMBL" id="CAE0043577.1"/>
    </source>
</evidence>
<dbReference type="Pfam" id="PF18890">
    <property type="entry name" value="FANCL_d2"/>
    <property type="match status" value="1"/>
</dbReference>
<proteinExistence type="predicted"/>
<reference evidence="5" key="1">
    <citation type="submission" date="2021-01" db="EMBL/GenBank/DDBJ databases">
        <authorList>
            <person name="Corre E."/>
            <person name="Pelletier E."/>
            <person name="Niang G."/>
            <person name="Scheremetjew M."/>
            <person name="Finn R."/>
            <person name="Kale V."/>
            <person name="Holt S."/>
            <person name="Cochrane G."/>
            <person name="Meng A."/>
            <person name="Brown T."/>
            <person name="Cohen L."/>
        </authorList>
    </citation>
    <scope>NUCLEOTIDE SEQUENCE</scope>
    <source>
        <strain evidence="5">CCMP 769</strain>
    </source>
</reference>
<dbReference type="InterPro" id="IPR013083">
    <property type="entry name" value="Znf_RING/FYVE/PHD"/>
</dbReference>